<protein>
    <submittedName>
        <fullName evidence="3">Hypothetical_protein</fullName>
    </submittedName>
</protein>
<sequence>MLQNSPHLVQLGMSLAKPSFTQTMEEILDTIHQQKFVPLQVIVDSINSAQLQLDKILEITQEYITAQQGACDNSLLFLALLIISKLPEVTQDISQRYQQILTRLFSISNQVKELILTQLSLYCIERDKFALFSLHILKNLCVTTIIINNKQPRFEMQTTSLLDSELQLSLLKATKNFRQIVDPSVMYLQNIYSYLISDSSKLQVYCQSKFQELTLVCAPNIVARVLMMNNFIFEPSTDLNTQKMHAFLPNTVVHHLNILKKQQHVQKDKIKYQQHVKPQLDSTLFPKSIRALLTTENQHTTIKNALTVLYHAVNPFLDCTFENDDFEADPRSALQFYIDQMIKLATQNVNSNYDQVFIEMSNFVMASILYTNLTDQEQIVELVQTILREKPALKLEAFKIFDTLLLTKDINWFFNTFDDSSSEFREYIISRLLIIIETCANPKLTSKLDVKSETRSMIDEIDARIEDFKDLLIYCEEKELKNEKFSLFASLRKASYYLIQDLLEKALNLDKDSKLFLYLNKALSQLKVAGQDQSQYGNIVNKLVLMLETIFNFQILIQPKQIKFEPLNKSQKLAQSKVQSNSLAMSMTPNMVQSELNVSKLDTTARPKTPQKPTAIQYSYLITQKEKEEFLLQLQEQSDFKFETLKFINNHLMSEKCPELLQLFIQLASSRPSKLAEKYVVPGLLFLLQNKNLNLSAHSALSRFNIHSLFSPQLVTQTSDLALSLLTAFEKGSQTQQLTILKFLETELDFLGLNQQPANQFVTKLFKFASVQRFGNATGFRQFCIQAEKSFAFTAEGRPGTPVRVSSRPVTPVRIGSRPGTPVKMATSRPGTPVNMSRAGTPKQFEKSVGQKPLNQSGVRQQQMQFTNIYDIQYITQQLQLVAPSIKNYDLHQTFELVKLVIKQIDRFEQQLDMLYNLIVLQTQEIGQLSTPYAKLIEQLLKTFKISILITNPYLQQCTVYFLVKMHSKLNQKLSLQIATSLYKGLTVKFWMSVLSVQYTQEELQLLNPVLGKCLEFDEELKTEDFIYQAVKFLVKNQGENLQLKAFIIRELKVMSCEGVKRFVLMKGGDDHNAQLAAQQFQMFFNEIEVDESLQLYDSQLKESLKNIQSQINENMQVSAFIEVAKVEDVNYIEQQLVEQNPVLMAEKAVLGVIQNKPTLESLECIETQIQHLSNNATASALSTWLIQNISQYPDKITEILAQLKNVVALTLVDYSLLIQFYEQKQSGKLLDIIVGVKQFSLLKLQELFFQQIVDKKVEQFVTILNTYLYVLQKKLVLIDELHREQLKDFLSYSEQLNGNTKRLRKVALEIVELILEERL</sequence>
<proteinExistence type="predicted"/>
<dbReference type="EMBL" id="CATOUU010001099">
    <property type="protein sequence ID" value="CAI9971955.1"/>
    <property type="molecule type" value="Genomic_DNA"/>
</dbReference>
<evidence type="ECO:0000313" key="2">
    <source>
        <dbReference type="EMBL" id="CAI9971955.1"/>
    </source>
</evidence>
<gene>
    <name evidence="3" type="ORF">HINF_LOCUS42232</name>
    <name evidence="2" type="ORF">HINF_LOCUS59600</name>
</gene>
<evidence type="ECO:0000256" key="1">
    <source>
        <dbReference type="SAM" id="MobiDB-lite"/>
    </source>
</evidence>
<evidence type="ECO:0000313" key="4">
    <source>
        <dbReference type="Proteomes" id="UP001642409"/>
    </source>
</evidence>
<reference evidence="3 4" key="2">
    <citation type="submission" date="2024-07" db="EMBL/GenBank/DDBJ databases">
        <authorList>
            <person name="Akdeniz Z."/>
        </authorList>
    </citation>
    <scope>NUCLEOTIDE SEQUENCE [LARGE SCALE GENOMIC DNA]</scope>
</reference>
<dbReference type="Proteomes" id="UP001642409">
    <property type="component" value="Unassembled WGS sequence"/>
</dbReference>
<keyword evidence="4" id="KW-1185">Reference proteome</keyword>
<feature type="region of interest" description="Disordered" evidence="1">
    <location>
        <begin position="801"/>
        <end position="840"/>
    </location>
</feature>
<organism evidence="2">
    <name type="scientific">Hexamita inflata</name>
    <dbReference type="NCBI Taxonomy" id="28002"/>
    <lineage>
        <taxon>Eukaryota</taxon>
        <taxon>Metamonada</taxon>
        <taxon>Diplomonadida</taxon>
        <taxon>Hexamitidae</taxon>
        <taxon>Hexamitinae</taxon>
        <taxon>Hexamita</taxon>
    </lineage>
</organism>
<evidence type="ECO:0000313" key="3">
    <source>
        <dbReference type="EMBL" id="CAL6047487.1"/>
    </source>
</evidence>
<dbReference type="EMBL" id="CAXDID020000171">
    <property type="protein sequence ID" value="CAL6047487.1"/>
    <property type="molecule type" value="Genomic_DNA"/>
</dbReference>
<name>A0AA86R7D3_9EUKA</name>
<reference evidence="2" key="1">
    <citation type="submission" date="2023-06" db="EMBL/GenBank/DDBJ databases">
        <authorList>
            <person name="Kurt Z."/>
        </authorList>
    </citation>
    <scope>NUCLEOTIDE SEQUENCE</scope>
</reference>
<feature type="compositionally biased region" description="Low complexity" evidence="1">
    <location>
        <begin position="801"/>
        <end position="814"/>
    </location>
</feature>
<comment type="caution">
    <text evidence="2">The sequence shown here is derived from an EMBL/GenBank/DDBJ whole genome shotgun (WGS) entry which is preliminary data.</text>
</comment>
<accession>A0AA86R7D3</accession>